<evidence type="ECO:0000256" key="3">
    <source>
        <dbReference type="ARBA" id="ARBA00022491"/>
    </source>
</evidence>
<feature type="compositionally biased region" description="Basic and acidic residues" evidence="9">
    <location>
        <begin position="17"/>
        <end position="26"/>
    </location>
</feature>
<dbReference type="AlphaFoldDB" id="A0A370U8U3"/>
<organism evidence="11 12">
    <name type="scientific">Marinomonas piezotolerans</name>
    <dbReference type="NCBI Taxonomy" id="2213058"/>
    <lineage>
        <taxon>Bacteria</taxon>
        <taxon>Pseudomonadati</taxon>
        <taxon>Pseudomonadota</taxon>
        <taxon>Gammaproteobacteria</taxon>
        <taxon>Oceanospirillales</taxon>
        <taxon>Oceanospirillaceae</taxon>
        <taxon>Marinomonas</taxon>
    </lineage>
</organism>
<keyword evidence="12" id="KW-1185">Reference proteome</keyword>
<dbReference type="InterPro" id="IPR031316">
    <property type="entry name" value="FlgM_C"/>
</dbReference>
<evidence type="ECO:0000259" key="10">
    <source>
        <dbReference type="Pfam" id="PF04316"/>
    </source>
</evidence>
<comment type="function">
    <text evidence="7">Responsible for the coupling of flagellin expression to flagellar assembly by preventing expression of the flagellin genes when a component of the middle class of proteins is defective. It negatively regulates flagellar genes by inhibiting the activity of FliA by directly binding to FliA.</text>
</comment>
<keyword evidence="11" id="KW-0969">Cilium</keyword>
<dbReference type="GO" id="GO:0044781">
    <property type="term" value="P:bacterial-type flagellum organization"/>
    <property type="evidence" value="ECO:0007669"/>
    <property type="project" value="UniProtKB-KW"/>
</dbReference>
<keyword evidence="11" id="KW-0282">Flagellum</keyword>
<evidence type="ECO:0000256" key="9">
    <source>
        <dbReference type="SAM" id="MobiDB-lite"/>
    </source>
</evidence>
<feature type="compositionally biased region" description="Polar residues" evidence="9">
    <location>
        <begin position="7"/>
        <end position="16"/>
    </location>
</feature>
<name>A0A370U8U3_9GAMM</name>
<evidence type="ECO:0000256" key="5">
    <source>
        <dbReference type="ARBA" id="ARBA00023015"/>
    </source>
</evidence>
<dbReference type="EMBL" id="QKRA01000004">
    <property type="protein sequence ID" value="RDL44185.1"/>
    <property type="molecule type" value="Genomic_DNA"/>
</dbReference>
<dbReference type="Pfam" id="PF04316">
    <property type="entry name" value="FlgM"/>
    <property type="match status" value="1"/>
</dbReference>
<proteinExistence type="inferred from homology"/>
<dbReference type="NCBIfam" id="TIGR03824">
    <property type="entry name" value="FlgM_jcvi"/>
    <property type="match status" value="1"/>
</dbReference>
<evidence type="ECO:0000256" key="7">
    <source>
        <dbReference type="ARBA" id="ARBA00024739"/>
    </source>
</evidence>
<keyword evidence="5" id="KW-0805">Transcription regulation</keyword>
<dbReference type="SUPFAM" id="SSF101498">
    <property type="entry name" value="Anti-sigma factor FlgM"/>
    <property type="match status" value="1"/>
</dbReference>
<dbReference type="GO" id="GO:0045892">
    <property type="term" value="P:negative regulation of DNA-templated transcription"/>
    <property type="evidence" value="ECO:0007669"/>
    <property type="project" value="InterPro"/>
</dbReference>
<feature type="region of interest" description="Disordered" evidence="9">
    <location>
        <begin position="1"/>
        <end position="44"/>
    </location>
</feature>
<reference evidence="11 12" key="1">
    <citation type="submission" date="2018-06" db="EMBL/GenBank/DDBJ databases">
        <title>Marinomonas sp. YLB-05 draft genome sequence.</title>
        <authorList>
            <person name="Yu L."/>
            <person name="Tang X."/>
        </authorList>
    </citation>
    <scope>NUCLEOTIDE SEQUENCE [LARGE SCALE GENOMIC DNA]</scope>
    <source>
        <strain evidence="11 12">YLB-05</strain>
    </source>
</reference>
<dbReference type="OrthoDB" id="7064195at2"/>
<evidence type="ECO:0000256" key="1">
    <source>
        <dbReference type="ARBA" id="ARBA00005322"/>
    </source>
</evidence>
<keyword evidence="11" id="KW-0966">Cell projection</keyword>
<keyword evidence="4" id="KW-1005">Bacterial flagellum biogenesis</keyword>
<dbReference type="RefSeq" id="WP_115468223.1">
    <property type="nucleotide sequence ID" value="NZ_QKRA01000004.1"/>
</dbReference>
<evidence type="ECO:0000256" key="6">
    <source>
        <dbReference type="ARBA" id="ARBA00023163"/>
    </source>
</evidence>
<feature type="compositionally biased region" description="Polar residues" evidence="9">
    <location>
        <begin position="27"/>
        <end position="37"/>
    </location>
</feature>
<keyword evidence="6" id="KW-0804">Transcription</keyword>
<dbReference type="InterPro" id="IPR035890">
    <property type="entry name" value="Anti-sigma-28_factor_FlgM_sf"/>
</dbReference>
<sequence length="105" mass="11085">MAINISGVGTQPSLTTKNERVSKEEASTQSTPNNSAVDSKETLADDTVQLSSVAQSLQSKNADSSSDAIDMDKVEQIKQAIAAGEYKIDSEKLASNMMSIDALFG</sequence>
<accession>A0A370U8U3</accession>
<dbReference type="InterPro" id="IPR007412">
    <property type="entry name" value="FlgM"/>
</dbReference>
<protein>
    <recommendedName>
        <fullName evidence="2">Negative regulator of flagellin synthesis</fullName>
    </recommendedName>
    <alternativeName>
        <fullName evidence="8">Anti-sigma-28 factor</fullName>
    </alternativeName>
</protein>
<evidence type="ECO:0000313" key="12">
    <source>
        <dbReference type="Proteomes" id="UP000254326"/>
    </source>
</evidence>
<evidence type="ECO:0000256" key="2">
    <source>
        <dbReference type="ARBA" id="ARBA00017823"/>
    </source>
</evidence>
<gene>
    <name evidence="11" type="primary">flgM</name>
    <name evidence="11" type="ORF">DN730_11195</name>
</gene>
<evidence type="ECO:0000313" key="11">
    <source>
        <dbReference type="EMBL" id="RDL44185.1"/>
    </source>
</evidence>
<dbReference type="Proteomes" id="UP000254326">
    <property type="component" value="Unassembled WGS sequence"/>
</dbReference>
<feature type="domain" description="Anti-sigma-28 factor FlgM C-terminal" evidence="10">
    <location>
        <begin position="46"/>
        <end position="98"/>
    </location>
</feature>
<comment type="caution">
    <text evidence="11">The sequence shown here is derived from an EMBL/GenBank/DDBJ whole genome shotgun (WGS) entry which is preliminary data.</text>
</comment>
<evidence type="ECO:0000256" key="4">
    <source>
        <dbReference type="ARBA" id="ARBA00022795"/>
    </source>
</evidence>
<evidence type="ECO:0000256" key="8">
    <source>
        <dbReference type="ARBA" id="ARBA00030117"/>
    </source>
</evidence>
<comment type="similarity">
    <text evidence="1">Belongs to the FlgM family.</text>
</comment>
<keyword evidence="3" id="KW-0678">Repressor</keyword>